<dbReference type="AlphaFoldDB" id="B4JU86"/>
<dbReference type="eggNOG" id="KOG2455">
    <property type="taxonomic scope" value="Eukaryota"/>
</dbReference>
<dbReference type="STRING" id="7222.B4JU86"/>
<keyword evidence="2" id="KW-1185">Reference proteome</keyword>
<dbReference type="InParanoid" id="B4JU86"/>
<dbReference type="HOGENOM" id="CLU_009748_0_0_1"/>
<reference evidence="1 2" key="1">
    <citation type="journal article" date="2007" name="Nature">
        <title>Evolution of genes and genomes on the Drosophila phylogeny.</title>
        <authorList>
            <consortium name="Drosophila 12 Genomes Consortium"/>
            <person name="Clark A.G."/>
            <person name="Eisen M.B."/>
            <person name="Smith D.R."/>
            <person name="Bergman C.M."/>
            <person name="Oliver B."/>
            <person name="Markow T.A."/>
            <person name="Kaufman T.C."/>
            <person name="Kellis M."/>
            <person name="Gelbart W."/>
            <person name="Iyer V.N."/>
            <person name="Pollard D.A."/>
            <person name="Sackton T.B."/>
            <person name="Larracuente A.M."/>
            <person name="Singh N.D."/>
            <person name="Abad J.P."/>
            <person name="Abt D.N."/>
            <person name="Adryan B."/>
            <person name="Aguade M."/>
            <person name="Akashi H."/>
            <person name="Anderson W.W."/>
            <person name="Aquadro C.F."/>
            <person name="Ardell D.H."/>
            <person name="Arguello R."/>
            <person name="Artieri C.G."/>
            <person name="Barbash D.A."/>
            <person name="Barker D."/>
            <person name="Barsanti P."/>
            <person name="Batterham P."/>
            <person name="Batzoglou S."/>
            <person name="Begun D."/>
            <person name="Bhutkar A."/>
            <person name="Blanco E."/>
            <person name="Bosak S.A."/>
            <person name="Bradley R.K."/>
            <person name="Brand A.D."/>
            <person name="Brent M.R."/>
            <person name="Brooks A.N."/>
            <person name="Brown R.H."/>
            <person name="Butlin R.K."/>
            <person name="Caggese C."/>
            <person name="Calvi B.R."/>
            <person name="Bernardo de Carvalho A."/>
            <person name="Caspi A."/>
            <person name="Castrezana S."/>
            <person name="Celniker S.E."/>
            <person name="Chang J.L."/>
            <person name="Chapple C."/>
            <person name="Chatterji S."/>
            <person name="Chinwalla A."/>
            <person name="Civetta A."/>
            <person name="Clifton S.W."/>
            <person name="Comeron J.M."/>
            <person name="Costello J.C."/>
            <person name="Coyne J.A."/>
            <person name="Daub J."/>
            <person name="David R.G."/>
            <person name="Delcher A.L."/>
            <person name="Delehaunty K."/>
            <person name="Do C.B."/>
            <person name="Ebling H."/>
            <person name="Edwards K."/>
            <person name="Eickbush T."/>
            <person name="Evans J.D."/>
            <person name="Filipski A."/>
            <person name="Findeiss S."/>
            <person name="Freyhult E."/>
            <person name="Fulton L."/>
            <person name="Fulton R."/>
            <person name="Garcia A.C."/>
            <person name="Gardiner A."/>
            <person name="Garfield D.A."/>
            <person name="Garvin B.E."/>
            <person name="Gibson G."/>
            <person name="Gilbert D."/>
            <person name="Gnerre S."/>
            <person name="Godfrey J."/>
            <person name="Good R."/>
            <person name="Gotea V."/>
            <person name="Gravely B."/>
            <person name="Greenberg A.J."/>
            <person name="Griffiths-Jones S."/>
            <person name="Gross S."/>
            <person name="Guigo R."/>
            <person name="Gustafson E.A."/>
            <person name="Haerty W."/>
            <person name="Hahn M.W."/>
            <person name="Halligan D.L."/>
            <person name="Halpern A.L."/>
            <person name="Halter G.M."/>
            <person name="Han M.V."/>
            <person name="Heger A."/>
            <person name="Hillier L."/>
            <person name="Hinrichs A.S."/>
            <person name="Holmes I."/>
            <person name="Hoskins R.A."/>
            <person name="Hubisz M.J."/>
            <person name="Hultmark D."/>
            <person name="Huntley M.A."/>
            <person name="Jaffe D.B."/>
            <person name="Jagadeeshan S."/>
            <person name="Jeck W.R."/>
            <person name="Johnson J."/>
            <person name="Jones C.D."/>
            <person name="Jordan W.C."/>
            <person name="Karpen G.H."/>
            <person name="Kataoka E."/>
            <person name="Keightley P.D."/>
            <person name="Kheradpour P."/>
            <person name="Kirkness E.F."/>
            <person name="Koerich L.B."/>
            <person name="Kristiansen K."/>
            <person name="Kudrna D."/>
            <person name="Kulathinal R.J."/>
            <person name="Kumar S."/>
            <person name="Kwok R."/>
            <person name="Lander E."/>
            <person name="Langley C.H."/>
            <person name="Lapoint R."/>
            <person name="Lazzaro B.P."/>
            <person name="Lee S.J."/>
            <person name="Levesque L."/>
            <person name="Li R."/>
            <person name="Lin C.F."/>
            <person name="Lin M.F."/>
            <person name="Lindblad-Toh K."/>
            <person name="Llopart A."/>
            <person name="Long M."/>
            <person name="Low L."/>
            <person name="Lozovsky E."/>
            <person name="Lu J."/>
            <person name="Luo M."/>
            <person name="Machado C.A."/>
            <person name="Makalowski W."/>
            <person name="Marzo M."/>
            <person name="Matsuda M."/>
            <person name="Matzkin L."/>
            <person name="McAllister B."/>
            <person name="McBride C.S."/>
            <person name="McKernan B."/>
            <person name="McKernan K."/>
            <person name="Mendez-Lago M."/>
            <person name="Minx P."/>
            <person name="Mollenhauer M.U."/>
            <person name="Montooth K."/>
            <person name="Mount S.M."/>
            <person name="Mu X."/>
            <person name="Myers E."/>
            <person name="Negre B."/>
            <person name="Newfeld S."/>
            <person name="Nielsen R."/>
            <person name="Noor M.A."/>
            <person name="O'Grady P."/>
            <person name="Pachter L."/>
            <person name="Papaceit M."/>
            <person name="Parisi M.J."/>
            <person name="Parisi M."/>
            <person name="Parts L."/>
            <person name="Pedersen J.S."/>
            <person name="Pesole G."/>
            <person name="Phillippy A.M."/>
            <person name="Ponting C.P."/>
            <person name="Pop M."/>
            <person name="Porcelli D."/>
            <person name="Powell J.R."/>
            <person name="Prohaska S."/>
            <person name="Pruitt K."/>
            <person name="Puig M."/>
            <person name="Quesneville H."/>
            <person name="Ram K.R."/>
            <person name="Rand D."/>
            <person name="Rasmussen M.D."/>
            <person name="Reed L.K."/>
            <person name="Reenan R."/>
            <person name="Reily A."/>
            <person name="Remington K.A."/>
            <person name="Rieger T.T."/>
            <person name="Ritchie M.G."/>
            <person name="Robin C."/>
            <person name="Rogers Y.H."/>
            <person name="Rohde C."/>
            <person name="Rozas J."/>
            <person name="Rubenfield M.J."/>
            <person name="Ruiz A."/>
            <person name="Russo S."/>
            <person name="Salzberg S.L."/>
            <person name="Sanchez-Gracia A."/>
            <person name="Saranga D.J."/>
            <person name="Sato H."/>
            <person name="Schaeffer S.W."/>
            <person name="Schatz M.C."/>
            <person name="Schlenke T."/>
            <person name="Schwartz R."/>
            <person name="Segarra C."/>
            <person name="Singh R.S."/>
            <person name="Sirot L."/>
            <person name="Sirota M."/>
            <person name="Sisneros N.B."/>
            <person name="Smith C.D."/>
            <person name="Smith T.F."/>
            <person name="Spieth J."/>
            <person name="Stage D.E."/>
            <person name="Stark A."/>
            <person name="Stephan W."/>
            <person name="Strausberg R.L."/>
            <person name="Strempel S."/>
            <person name="Sturgill D."/>
            <person name="Sutton G."/>
            <person name="Sutton G.G."/>
            <person name="Tao W."/>
            <person name="Teichmann S."/>
            <person name="Tobari Y.N."/>
            <person name="Tomimura Y."/>
            <person name="Tsolas J.M."/>
            <person name="Valente V.L."/>
            <person name="Venter E."/>
            <person name="Venter J.C."/>
            <person name="Vicario S."/>
            <person name="Vieira F.G."/>
            <person name="Vilella A.J."/>
            <person name="Villasante A."/>
            <person name="Walenz B."/>
            <person name="Wang J."/>
            <person name="Wasserman M."/>
            <person name="Watts T."/>
            <person name="Wilson D."/>
            <person name="Wilson R.K."/>
            <person name="Wing R.A."/>
            <person name="Wolfner M.F."/>
            <person name="Wong A."/>
            <person name="Wong G.K."/>
            <person name="Wu C.I."/>
            <person name="Wu G."/>
            <person name="Yamamoto D."/>
            <person name="Yang H.P."/>
            <person name="Yang S.P."/>
            <person name="Yorke J.A."/>
            <person name="Yoshida K."/>
            <person name="Zdobnov E."/>
            <person name="Zhang P."/>
            <person name="Zhang Y."/>
            <person name="Zimin A.V."/>
            <person name="Baldwin J."/>
            <person name="Abdouelleil A."/>
            <person name="Abdulkadir J."/>
            <person name="Abebe A."/>
            <person name="Abera B."/>
            <person name="Abreu J."/>
            <person name="Acer S.C."/>
            <person name="Aftuck L."/>
            <person name="Alexander A."/>
            <person name="An P."/>
            <person name="Anderson E."/>
            <person name="Anderson S."/>
            <person name="Arachi H."/>
            <person name="Azer M."/>
            <person name="Bachantsang P."/>
            <person name="Barry A."/>
            <person name="Bayul T."/>
            <person name="Berlin A."/>
            <person name="Bessette D."/>
            <person name="Bloom T."/>
            <person name="Blye J."/>
            <person name="Boguslavskiy L."/>
            <person name="Bonnet C."/>
            <person name="Boukhgalter B."/>
            <person name="Bourzgui I."/>
            <person name="Brown A."/>
            <person name="Cahill P."/>
            <person name="Channer S."/>
            <person name="Cheshatsang Y."/>
            <person name="Chuda L."/>
            <person name="Citroen M."/>
            <person name="Collymore A."/>
            <person name="Cooke P."/>
            <person name="Costello M."/>
            <person name="D'Aco K."/>
            <person name="Daza R."/>
            <person name="De Haan G."/>
            <person name="DeGray S."/>
            <person name="DeMaso C."/>
            <person name="Dhargay N."/>
            <person name="Dooley K."/>
            <person name="Dooley E."/>
            <person name="Doricent M."/>
            <person name="Dorje P."/>
            <person name="Dorjee K."/>
            <person name="Dupes A."/>
            <person name="Elong R."/>
            <person name="Falk J."/>
            <person name="Farina A."/>
            <person name="Faro S."/>
            <person name="Ferguson D."/>
            <person name="Fisher S."/>
            <person name="Foley C.D."/>
            <person name="Franke A."/>
            <person name="Friedrich D."/>
            <person name="Gadbois L."/>
            <person name="Gearin G."/>
            <person name="Gearin C.R."/>
            <person name="Giannoukos G."/>
            <person name="Goode T."/>
            <person name="Graham J."/>
            <person name="Grandbois E."/>
            <person name="Grewal S."/>
            <person name="Gyaltsen K."/>
            <person name="Hafez N."/>
            <person name="Hagos B."/>
            <person name="Hall J."/>
            <person name="Henson C."/>
            <person name="Hollinger A."/>
            <person name="Honan T."/>
            <person name="Huard M.D."/>
            <person name="Hughes L."/>
            <person name="Hurhula B."/>
            <person name="Husby M.E."/>
            <person name="Kamat A."/>
            <person name="Kanga B."/>
            <person name="Kashin S."/>
            <person name="Khazanovich D."/>
            <person name="Kisner P."/>
            <person name="Lance K."/>
            <person name="Lara M."/>
            <person name="Lee W."/>
            <person name="Lennon N."/>
            <person name="Letendre F."/>
            <person name="LeVine R."/>
            <person name="Lipovsky A."/>
            <person name="Liu X."/>
            <person name="Liu J."/>
            <person name="Liu S."/>
            <person name="Lokyitsang T."/>
            <person name="Lokyitsang Y."/>
            <person name="Lubonja R."/>
            <person name="Lui A."/>
            <person name="MacDonald P."/>
            <person name="Magnisalis V."/>
            <person name="Maru K."/>
            <person name="Matthews C."/>
            <person name="McCusker W."/>
            <person name="McDonough S."/>
            <person name="Mehta T."/>
            <person name="Meldrim J."/>
            <person name="Meneus L."/>
            <person name="Mihai O."/>
            <person name="Mihalev A."/>
            <person name="Mihova T."/>
            <person name="Mittelman R."/>
            <person name="Mlenga V."/>
            <person name="Montmayeur A."/>
            <person name="Mulrain L."/>
            <person name="Navidi A."/>
            <person name="Naylor J."/>
            <person name="Negash T."/>
            <person name="Nguyen T."/>
            <person name="Nguyen N."/>
            <person name="Nicol R."/>
            <person name="Norbu C."/>
            <person name="Norbu N."/>
            <person name="Novod N."/>
            <person name="O'Neill B."/>
            <person name="Osman S."/>
            <person name="Markiewicz E."/>
            <person name="Oyono O.L."/>
            <person name="Patti C."/>
            <person name="Phunkhang P."/>
            <person name="Pierre F."/>
            <person name="Priest M."/>
            <person name="Raghuraman S."/>
            <person name="Rege F."/>
            <person name="Reyes R."/>
            <person name="Rise C."/>
            <person name="Rogov P."/>
            <person name="Ross K."/>
            <person name="Ryan E."/>
            <person name="Settipalli S."/>
            <person name="Shea T."/>
            <person name="Sherpa N."/>
            <person name="Shi L."/>
            <person name="Shih D."/>
            <person name="Sparrow T."/>
            <person name="Spaulding J."/>
            <person name="Stalker J."/>
            <person name="Stange-Thomann N."/>
            <person name="Stavropoulos S."/>
            <person name="Stone C."/>
            <person name="Strader C."/>
            <person name="Tesfaye S."/>
            <person name="Thomson T."/>
            <person name="Thoulutsang Y."/>
            <person name="Thoulutsang D."/>
            <person name="Topham K."/>
            <person name="Topping I."/>
            <person name="Tsamla T."/>
            <person name="Vassiliev H."/>
            <person name="Vo A."/>
            <person name="Wangchuk T."/>
            <person name="Wangdi T."/>
            <person name="Weiand M."/>
            <person name="Wilkinson J."/>
            <person name="Wilson A."/>
            <person name="Yadav S."/>
            <person name="Young G."/>
            <person name="Yu Q."/>
            <person name="Zembek L."/>
            <person name="Zhong D."/>
            <person name="Zimmer A."/>
            <person name="Zwirko Z."/>
            <person name="Jaffe D.B."/>
            <person name="Alvarez P."/>
            <person name="Brockman W."/>
            <person name="Butler J."/>
            <person name="Chin C."/>
            <person name="Gnerre S."/>
            <person name="Grabherr M."/>
            <person name="Kleber M."/>
            <person name="Mauceli E."/>
            <person name="MacCallum I."/>
        </authorList>
    </citation>
    <scope>NUCLEOTIDE SEQUENCE [LARGE SCALE GENOMIC DNA]</scope>
    <source>
        <strain evidence="2">Tucson 15287-2541.00</strain>
    </source>
</reference>
<sequence>MQQRLNQNAPPNKVVSWKRMTNSKVNIPRLYTAYRVLLDDRGGGGGEVKLDVGQISKKAAIAEENDADTIKKLVESHKTLDKPIKTDKQSNKDLRLAKMTLAPPFKLDDTTERTLPDENNSNDVEDVKKKSYMKKLKDKDHLIAKTKVPSKNKVDSSKSPIDMNPAEKRIVELNQIYTDFMKAWRNPTSDSQGLNLLGEKNTFPVPPVRLSALNELVNIVENLKQSNPVDDIVKAINDEMNPEKECLISTNKLTANDNPKSLQAHRQTAKKFKRVAPNVDEVKTGGLYEDYKKKLHGILQADKHPPKFLKGKSLKELTQCHCDEVKTAKISIDGGGPKISKDSAPCHCEATKSESVSVDGNTGKMSNGLIPCHCEAMKGINMAVVPDARKSHNNKEHLKQMETSKENTLNDGSNPYYISNSKQRQMVWNEIPLVKSDGKDKSEQPISGAPKVLAKNAPNLNEGESNATKAVLNNKTMQKSGTHSATFIKNQTQLQQILKIFQTRHHCINVEKALKRSLPNNFDATATNIAFPEVLVNKIGQVPVAGGGKMIESMARELNVSPVEMAQRIAGMDSNLGAPCELTGSWESLLLGIRINIKDDNKPIVKEIKPTCYQPKVRRQCVKFSQAQMKERLEEKTNKMTPLNITIQDTLPPRVHNMIDNITEWIFTGHTINTLGGPITLSCRRLNSNLMGTFMGFCKKCGCIDTIFGSWTFCLPSRDCQDVTMSIFDRRDILRRFRLDDIRRERFKENLYTKFGKQQTKT</sequence>
<protein>
    <submittedName>
        <fullName evidence="1">GH16345</fullName>
    </submittedName>
</protein>
<name>B4JU86_DROGR</name>
<dbReference type="EMBL" id="CH916374">
    <property type="protein sequence ID" value="EDV91056.1"/>
    <property type="molecule type" value="Genomic_DNA"/>
</dbReference>
<evidence type="ECO:0000313" key="1">
    <source>
        <dbReference type="EMBL" id="EDV91056.1"/>
    </source>
</evidence>
<dbReference type="OMA" id="GMVILKM"/>
<organism evidence="2">
    <name type="scientific">Drosophila grimshawi</name>
    <name type="common">Hawaiian fruit fly</name>
    <name type="synonym">Idiomyia grimshawi</name>
    <dbReference type="NCBI Taxonomy" id="7222"/>
    <lineage>
        <taxon>Eukaryota</taxon>
        <taxon>Metazoa</taxon>
        <taxon>Ecdysozoa</taxon>
        <taxon>Arthropoda</taxon>
        <taxon>Hexapoda</taxon>
        <taxon>Insecta</taxon>
        <taxon>Pterygota</taxon>
        <taxon>Neoptera</taxon>
        <taxon>Endopterygota</taxon>
        <taxon>Diptera</taxon>
        <taxon>Brachycera</taxon>
        <taxon>Muscomorpha</taxon>
        <taxon>Ephydroidea</taxon>
        <taxon>Drosophilidae</taxon>
        <taxon>Drosophila</taxon>
        <taxon>Hawaiian Drosophila</taxon>
    </lineage>
</organism>
<evidence type="ECO:0000313" key="2">
    <source>
        <dbReference type="Proteomes" id="UP000001070"/>
    </source>
</evidence>
<dbReference type="PhylomeDB" id="B4JU86"/>
<gene>
    <name evidence="1" type="primary">Dgri\GH16345</name>
    <name evidence="1" type="ORF">Dgri_GH16345</name>
</gene>
<dbReference type="Proteomes" id="UP000001070">
    <property type="component" value="Unassembled WGS sequence"/>
</dbReference>
<proteinExistence type="predicted"/>
<accession>B4JU86</accession>
<dbReference type="OrthoDB" id="6735462at2759"/>